<dbReference type="RefSeq" id="XP_008325707.1">
    <property type="nucleotide sequence ID" value="XM_008327485.3"/>
</dbReference>
<evidence type="ECO:0000256" key="10">
    <source>
        <dbReference type="ARBA" id="ARBA00023288"/>
    </source>
</evidence>
<reference evidence="15" key="3">
    <citation type="submission" date="2025-09" db="UniProtKB">
        <authorList>
            <consortium name="Ensembl"/>
        </authorList>
    </citation>
    <scope>IDENTIFICATION</scope>
</reference>
<dbReference type="OMA" id="TAKSRYQ"/>
<feature type="chain" id="PRO_5018026085" evidence="14">
    <location>
        <begin position="23"/>
        <end position="558"/>
    </location>
</feature>
<keyword evidence="10 12" id="KW-0449">Lipoprotein</keyword>
<dbReference type="CTD" id="2239"/>
<keyword evidence="8" id="KW-0325">Glycoprotein</keyword>
<dbReference type="GO" id="GO:0098552">
    <property type="term" value="C:side of membrane"/>
    <property type="evidence" value="ECO:0007669"/>
    <property type="project" value="UniProtKB-KW"/>
</dbReference>
<proteinExistence type="inferred from homology"/>
<evidence type="ECO:0000256" key="2">
    <source>
        <dbReference type="ARBA" id="ARBA00010260"/>
    </source>
</evidence>
<dbReference type="Pfam" id="PF01153">
    <property type="entry name" value="Glypican"/>
    <property type="match status" value="1"/>
</dbReference>
<reference evidence="15 16" key="1">
    <citation type="journal article" date="2014" name="Nat. Genet.">
        <title>Whole-genome sequence of a flatfish provides insights into ZW sex chromosome evolution and adaptation to a benthic lifestyle.</title>
        <authorList>
            <person name="Chen S."/>
            <person name="Zhang G."/>
            <person name="Shao C."/>
            <person name="Huang Q."/>
            <person name="Liu G."/>
            <person name="Zhang P."/>
            <person name="Song W."/>
            <person name="An N."/>
            <person name="Chalopin D."/>
            <person name="Volff J.N."/>
            <person name="Hong Y."/>
            <person name="Li Q."/>
            <person name="Sha Z."/>
            <person name="Zhou H."/>
            <person name="Xie M."/>
            <person name="Yu Q."/>
            <person name="Liu Y."/>
            <person name="Xiang H."/>
            <person name="Wang N."/>
            <person name="Wu K."/>
            <person name="Yang C."/>
            <person name="Zhou Q."/>
            <person name="Liao X."/>
            <person name="Yang L."/>
            <person name="Hu Q."/>
            <person name="Zhang J."/>
            <person name="Meng L."/>
            <person name="Jin L."/>
            <person name="Tian Y."/>
            <person name="Lian J."/>
            <person name="Yang J."/>
            <person name="Miao G."/>
            <person name="Liu S."/>
            <person name="Liang Z."/>
            <person name="Yan F."/>
            <person name="Li Y."/>
            <person name="Sun B."/>
            <person name="Zhang H."/>
            <person name="Zhang J."/>
            <person name="Zhu Y."/>
            <person name="Du M."/>
            <person name="Zhao Y."/>
            <person name="Schartl M."/>
            <person name="Tang Q."/>
            <person name="Wang J."/>
        </authorList>
    </citation>
    <scope>NUCLEOTIDE SEQUENCE</scope>
</reference>
<dbReference type="GO" id="GO:0009986">
    <property type="term" value="C:cell surface"/>
    <property type="evidence" value="ECO:0007669"/>
    <property type="project" value="TreeGrafter"/>
</dbReference>
<comment type="function">
    <text evidence="12">Cell surface proteoglycan.</text>
</comment>
<evidence type="ECO:0000256" key="14">
    <source>
        <dbReference type="SAM" id="SignalP"/>
    </source>
</evidence>
<reference evidence="15" key="2">
    <citation type="submission" date="2025-08" db="UniProtKB">
        <authorList>
            <consortium name="Ensembl"/>
        </authorList>
    </citation>
    <scope>IDENTIFICATION</scope>
</reference>
<accession>A0A3P8WMN3</accession>
<dbReference type="InterPro" id="IPR001863">
    <property type="entry name" value="Glypican"/>
</dbReference>
<evidence type="ECO:0000313" key="16">
    <source>
        <dbReference type="Proteomes" id="UP000265120"/>
    </source>
</evidence>
<evidence type="ECO:0000256" key="1">
    <source>
        <dbReference type="ARBA" id="ARBA00004609"/>
    </source>
</evidence>
<evidence type="ECO:0000256" key="13">
    <source>
        <dbReference type="SAM" id="MobiDB-lite"/>
    </source>
</evidence>
<dbReference type="PANTHER" id="PTHR10822">
    <property type="entry name" value="GLYPICAN"/>
    <property type="match status" value="1"/>
</dbReference>
<evidence type="ECO:0000256" key="6">
    <source>
        <dbReference type="ARBA" id="ARBA00022974"/>
    </source>
</evidence>
<dbReference type="GO" id="GO:0005576">
    <property type="term" value="C:extracellular region"/>
    <property type="evidence" value="ECO:0007669"/>
    <property type="project" value="TreeGrafter"/>
</dbReference>
<evidence type="ECO:0000313" key="15">
    <source>
        <dbReference type="Ensembl" id="ENSCSEP00000026781.1"/>
    </source>
</evidence>
<dbReference type="GO" id="GO:0045202">
    <property type="term" value="C:synapse"/>
    <property type="evidence" value="ECO:0007669"/>
    <property type="project" value="TreeGrafter"/>
</dbReference>
<keyword evidence="4 12" id="KW-0336">GPI-anchor</keyword>
<keyword evidence="5 14" id="KW-0732">Signal</keyword>
<name>A0A3P8WMN3_CYNSE</name>
<dbReference type="GO" id="GO:0009966">
    <property type="term" value="P:regulation of signal transduction"/>
    <property type="evidence" value="ECO:0007669"/>
    <property type="project" value="InterPro"/>
</dbReference>
<keyword evidence="16" id="KW-1185">Reference proteome</keyword>
<keyword evidence="9 12" id="KW-0357">Heparan sulfate</keyword>
<dbReference type="GeneTree" id="ENSGT01050000244897"/>
<comment type="similarity">
    <text evidence="2 11">Belongs to the glypican family.</text>
</comment>
<dbReference type="InParanoid" id="A0A3P8WMN3"/>
<feature type="compositionally biased region" description="Polar residues" evidence="13">
    <location>
        <begin position="503"/>
        <end position="513"/>
    </location>
</feature>
<feature type="region of interest" description="Disordered" evidence="13">
    <location>
        <begin position="479"/>
        <end position="524"/>
    </location>
</feature>
<evidence type="ECO:0000256" key="11">
    <source>
        <dbReference type="RuleBase" id="RU003518"/>
    </source>
</evidence>
<dbReference type="Proteomes" id="UP000265120">
    <property type="component" value="Chromosome 15"/>
</dbReference>
<evidence type="ECO:0000256" key="8">
    <source>
        <dbReference type="ARBA" id="ARBA00023180"/>
    </source>
</evidence>
<comment type="subcellular location">
    <subcellularLocation>
        <location evidence="1 12">Cell membrane</location>
        <topology evidence="1 12">Lipid-anchor</topology>
        <topology evidence="1 12">GPI-anchor</topology>
    </subcellularLocation>
</comment>
<dbReference type="OrthoDB" id="10010764at2759"/>
<dbReference type="GO" id="GO:1905475">
    <property type="term" value="P:regulation of protein localization to membrane"/>
    <property type="evidence" value="ECO:0007669"/>
    <property type="project" value="TreeGrafter"/>
</dbReference>
<sequence>MKTLLWLSVASTLVVLSVSVTAEQKLKNCNEVRAAYSSKGFNVNDVPNKGVNGAPLKVCPQGFSCCTVEMEEKLSQQSRSDLKAPVSRLSTGLQSNFKQKHDHFDTFFRELLKNAEGSLHNMFVRTYGMMYVQNAELFKNFFTSLTRYYQSGSSAVNLDSMLSEFWAELLERMFRLVNVQYEFTDEYMDCVSRYTDQLQPFGDVPRKLRIQLTRAFVATRTFVRGLALIPQVVNKVSTVGASVSCVRAVMKMMYCPYCSGQVALKPCQNYCLNVMRGCLANQADLDTEWNNFLDAMLSLAERLEGPFNFESVVEPIDVKISDAIMNMQENSMQVSQKVFQGCGQPKPSAAFRTRRSLKETSFTGRFRPYSPDARPTTAAGTSLDRLTTDVKKKLKQAKKFWSTLPETMCAGERIAAGDECWNGTAKSRYESVVIGNGLANQVSNPDVAVDITKPDVIIRSQIAVLKEMTSWLKAAHSGNDISVENDEGGSGGEESGSGCDSPSCDTDQFYFSTPPNPSNPRVNKVAVNPASSAKVAAHGSMALALCGLALAWLAPHLR</sequence>
<organism evidence="15 16">
    <name type="scientific">Cynoglossus semilaevis</name>
    <name type="common">Tongue sole</name>
    <dbReference type="NCBI Taxonomy" id="244447"/>
    <lineage>
        <taxon>Eukaryota</taxon>
        <taxon>Metazoa</taxon>
        <taxon>Chordata</taxon>
        <taxon>Craniata</taxon>
        <taxon>Vertebrata</taxon>
        <taxon>Euteleostomi</taxon>
        <taxon>Actinopterygii</taxon>
        <taxon>Neopterygii</taxon>
        <taxon>Teleostei</taxon>
        <taxon>Neoteleostei</taxon>
        <taxon>Acanthomorphata</taxon>
        <taxon>Carangaria</taxon>
        <taxon>Pleuronectiformes</taxon>
        <taxon>Pleuronectoidei</taxon>
        <taxon>Cynoglossidae</taxon>
        <taxon>Cynoglossinae</taxon>
        <taxon>Cynoglossus</taxon>
    </lineage>
</organism>
<evidence type="ECO:0000256" key="4">
    <source>
        <dbReference type="ARBA" id="ARBA00022622"/>
    </source>
</evidence>
<dbReference type="GeneID" id="103391285"/>
<evidence type="ECO:0000256" key="9">
    <source>
        <dbReference type="ARBA" id="ARBA00023207"/>
    </source>
</evidence>
<dbReference type="PANTHER" id="PTHR10822:SF25">
    <property type="entry name" value="GLYPICAN-4"/>
    <property type="match status" value="1"/>
</dbReference>
<dbReference type="AlphaFoldDB" id="A0A3P8WMN3"/>
<dbReference type="GO" id="GO:0016477">
    <property type="term" value="P:cell migration"/>
    <property type="evidence" value="ECO:0007669"/>
    <property type="project" value="TreeGrafter"/>
</dbReference>
<keyword evidence="7 12" id="KW-0472">Membrane</keyword>
<evidence type="ECO:0000256" key="5">
    <source>
        <dbReference type="ARBA" id="ARBA00022729"/>
    </source>
</evidence>
<keyword evidence="6 12" id="KW-0654">Proteoglycan</keyword>
<feature type="signal peptide" evidence="14">
    <location>
        <begin position="1"/>
        <end position="22"/>
    </location>
</feature>
<evidence type="ECO:0000256" key="12">
    <source>
        <dbReference type="RuleBase" id="RU003519"/>
    </source>
</evidence>
<dbReference type="GO" id="GO:0005886">
    <property type="term" value="C:plasma membrane"/>
    <property type="evidence" value="ECO:0007669"/>
    <property type="project" value="UniProtKB-SubCell"/>
</dbReference>
<dbReference type="STRING" id="244447.ENSCSEP00000026781"/>
<evidence type="ECO:0000256" key="3">
    <source>
        <dbReference type="ARBA" id="ARBA00022475"/>
    </source>
</evidence>
<dbReference type="Ensembl" id="ENSCSET00000027139.1">
    <property type="protein sequence ID" value="ENSCSEP00000026781.1"/>
    <property type="gene ID" value="ENSCSEG00000017091.1"/>
</dbReference>
<keyword evidence="3" id="KW-1003">Cell membrane</keyword>
<protein>
    <submittedName>
        <fullName evidence="15">Glypican 4</fullName>
    </submittedName>
</protein>
<evidence type="ECO:0000256" key="7">
    <source>
        <dbReference type="ARBA" id="ARBA00023136"/>
    </source>
</evidence>
<dbReference type="KEGG" id="csem:103391285"/>